<name>A0A0N5AVC4_9BILA</name>
<evidence type="ECO:0000313" key="2">
    <source>
        <dbReference type="WBParaSite" id="SMUV_0000883801-mRNA-1"/>
    </source>
</evidence>
<evidence type="ECO:0000313" key="1">
    <source>
        <dbReference type="Proteomes" id="UP000046393"/>
    </source>
</evidence>
<organism evidence="1 2">
    <name type="scientific">Syphacia muris</name>
    <dbReference type="NCBI Taxonomy" id="451379"/>
    <lineage>
        <taxon>Eukaryota</taxon>
        <taxon>Metazoa</taxon>
        <taxon>Ecdysozoa</taxon>
        <taxon>Nematoda</taxon>
        <taxon>Chromadorea</taxon>
        <taxon>Rhabditida</taxon>
        <taxon>Spirurina</taxon>
        <taxon>Oxyuridomorpha</taxon>
        <taxon>Oxyuroidea</taxon>
        <taxon>Oxyuridae</taxon>
        <taxon>Syphacia</taxon>
    </lineage>
</organism>
<protein>
    <submittedName>
        <fullName evidence="2">Secreted protein</fullName>
    </submittedName>
</protein>
<keyword evidence="1" id="KW-1185">Reference proteome</keyword>
<dbReference type="AlphaFoldDB" id="A0A0N5AVC4"/>
<reference evidence="2" key="1">
    <citation type="submission" date="2017-02" db="UniProtKB">
        <authorList>
            <consortium name="WormBaseParasite"/>
        </authorList>
    </citation>
    <scope>IDENTIFICATION</scope>
</reference>
<dbReference type="Proteomes" id="UP000046393">
    <property type="component" value="Unplaced"/>
</dbReference>
<dbReference type="WBParaSite" id="SMUV_0000883801-mRNA-1">
    <property type="protein sequence ID" value="SMUV_0000883801-mRNA-1"/>
    <property type="gene ID" value="SMUV_0000883801"/>
</dbReference>
<accession>A0A0N5AVC4</accession>
<sequence>MSFVCLSARCRRVGVSEHICSIVYGTKFYTCSRNVSERCKKKRTTKPGNSKLSLGKASFLDNTAAAADADADADAG</sequence>
<proteinExistence type="predicted"/>